<evidence type="ECO:0000259" key="9">
    <source>
        <dbReference type="PROSITE" id="PS50011"/>
    </source>
</evidence>
<dbReference type="PANTHER" id="PTHR43289">
    <property type="entry name" value="MITOGEN-ACTIVATED PROTEIN KINASE KINASE KINASE 20-RELATED"/>
    <property type="match status" value="1"/>
</dbReference>
<feature type="transmembrane region" description="Helical" evidence="8">
    <location>
        <begin position="487"/>
        <end position="520"/>
    </location>
</feature>
<keyword evidence="2" id="KW-0723">Serine/threonine-protein kinase</keyword>
<feature type="transmembrane region" description="Helical" evidence="8">
    <location>
        <begin position="568"/>
        <end position="588"/>
    </location>
</feature>
<dbReference type="GO" id="GO:0005524">
    <property type="term" value="F:ATP binding"/>
    <property type="evidence" value="ECO:0007669"/>
    <property type="project" value="UniProtKB-KW"/>
</dbReference>
<feature type="transmembrane region" description="Helical" evidence="8">
    <location>
        <begin position="535"/>
        <end position="556"/>
    </location>
</feature>
<proteinExistence type="predicted"/>
<accession>A0A1X9LMN7</accession>
<dbReference type="Proteomes" id="UP000192775">
    <property type="component" value="Chromosome"/>
</dbReference>
<evidence type="ECO:0000256" key="1">
    <source>
        <dbReference type="ARBA" id="ARBA00012513"/>
    </source>
</evidence>
<evidence type="ECO:0000256" key="3">
    <source>
        <dbReference type="ARBA" id="ARBA00022679"/>
    </source>
</evidence>
<dbReference type="RefSeq" id="WP_085020613.1">
    <property type="nucleotide sequence ID" value="NZ_BMHD01000001.1"/>
</dbReference>
<sequence>MGDRTRIDFGRWTVGVGARVSGLHHDVFEATVIEGPDPGIELVVKQTRVDPDDAKRGAREARAYAKLRDLTGSERSRSRIVACLASIRDETTYSFLLERLGSSVTAVAAGTLDDTARRELIETVLCDVHHALDILRQRGFAHRDVHPGNVLVPLDDRPDTAPEQVTLIDFSHAYHQGDPDMPSSGSLPGSRVVQSPDMLVRMSAHRGFVDDVYALGMTAHILLDSTLPTAWTIDDRRVPYAQRSPDFAPFLPRASRWPDPLPEGYRLVPDTVLIRRVLGDGPDDHAAHAIMAMLESDGTAREELLPMIEAHIQLLRESRRGPGIEPPTGRYDGVVLGDFVEDDEESDVLFSDVVEPHGAAGRPEPGPPTVASGDDPSWAPWLAAPEYYAPHSDTARSSRRSDSPPRRRRRRSSFSPRARKAASWAIVVIPPLLVFAAAVFAPVVGLAALDVQRPADWVVWSILILGLMITLFVSLTAQEDAKLLAPFLRSLAASLVGALLFVYVPTLFVNGVSAVVYAYLPGIPWRVSEWTVPEALLVLLLAAAVVAVLVAIIGRVTKGIPRNVTRATTAMAVIALVAVVTIPALMAFPPWEATARSSAVDCGTTAVPFLRGGTDRMCLPAVEGWRSMSDEEFVADPTAVAGGFTTVSSGGGSVMALRSLAQPCLSALVYGYDVGGAVPVRAEVERATAPDQPKVLLTRISTDGTVDRVRFGATDYTVFRPVDGNDESMMMYVAYSVPPFRNLAADPPGLFGTTGALVQFVERDCAADVETHESLDVVRAALLSVLRVSDTGNLSRSYLSVDSAALQGLGLTGDSIEIPVGGGLSPARVDDIDGIRTNGQGFAAAVLAFSTGDDAPTATIVFSTTKPAGMEAATTGPGGWTVSKAQSDATLDETYYRETDVGGTSVYISMRVYAGPQVPFGSDASDAVARLLTGIDLSSAKVD</sequence>
<keyword evidence="8" id="KW-0472">Membrane</keyword>
<evidence type="ECO:0000256" key="6">
    <source>
        <dbReference type="ARBA" id="ARBA00022840"/>
    </source>
</evidence>
<evidence type="ECO:0000313" key="11">
    <source>
        <dbReference type="Proteomes" id="UP000192775"/>
    </source>
</evidence>
<dbReference type="Pfam" id="PF00069">
    <property type="entry name" value="Pkinase"/>
    <property type="match status" value="1"/>
</dbReference>
<protein>
    <recommendedName>
        <fullName evidence="1">non-specific serine/threonine protein kinase</fullName>
        <ecNumber evidence="1">2.7.11.1</ecNumber>
    </recommendedName>
</protein>
<keyword evidence="6" id="KW-0067">ATP-binding</keyword>
<organism evidence="10 11">
    <name type="scientific">Cnuibacter physcomitrellae</name>
    <dbReference type="NCBI Taxonomy" id="1619308"/>
    <lineage>
        <taxon>Bacteria</taxon>
        <taxon>Bacillati</taxon>
        <taxon>Actinomycetota</taxon>
        <taxon>Actinomycetes</taxon>
        <taxon>Micrococcales</taxon>
        <taxon>Microbacteriaceae</taxon>
        <taxon>Cnuibacter</taxon>
    </lineage>
</organism>
<evidence type="ECO:0000313" key="10">
    <source>
        <dbReference type="EMBL" id="ARJ06475.1"/>
    </source>
</evidence>
<gene>
    <name evidence="10" type="ORF">B5808_15570</name>
</gene>
<evidence type="ECO:0000256" key="5">
    <source>
        <dbReference type="ARBA" id="ARBA00022777"/>
    </source>
</evidence>
<dbReference type="EMBL" id="CP020715">
    <property type="protein sequence ID" value="ARJ06475.1"/>
    <property type="molecule type" value="Genomic_DNA"/>
</dbReference>
<dbReference type="InterPro" id="IPR011009">
    <property type="entry name" value="Kinase-like_dom_sf"/>
</dbReference>
<feature type="region of interest" description="Disordered" evidence="7">
    <location>
        <begin position="390"/>
        <end position="415"/>
    </location>
</feature>
<dbReference type="PROSITE" id="PS50011">
    <property type="entry name" value="PROTEIN_KINASE_DOM"/>
    <property type="match status" value="1"/>
</dbReference>
<evidence type="ECO:0000256" key="8">
    <source>
        <dbReference type="SAM" id="Phobius"/>
    </source>
</evidence>
<dbReference type="GO" id="GO:0004674">
    <property type="term" value="F:protein serine/threonine kinase activity"/>
    <property type="evidence" value="ECO:0007669"/>
    <property type="project" value="UniProtKB-KW"/>
</dbReference>
<dbReference type="KEGG" id="cphy:B5808_15570"/>
<feature type="transmembrane region" description="Helical" evidence="8">
    <location>
        <begin position="457"/>
        <end position="475"/>
    </location>
</feature>
<evidence type="ECO:0000256" key="7">
    <source>
        <dbReference type="SAM" id="MobiDB-lite"/>
    </source>
</evidence>
<dbReference type="SUPFAM" id="SSF56112">
    <property type="entry name" value="Protein kinase-like (PK-like)"/>
    <property type="match status" value="1"/>
</dbReference>
<keyword evidence="4" id="KW-0547">Nucleotide-binding</keyword>
<dbReference type="SMART" id="SM00220">
    <property type="entry name" value="S_TKc"/>
    <property type="match status" value="1"/>
</dbReference>
<evidence type="ECO:0000256" key="4">
    <source>
        <dbReference type="ARBA" id="ARBA00022741"/>
    </source>
</evidence>
<dbReference type="PANTHER" id="PTHR43289:SF6">
    <property type="entry name" value="SERINE_THREONINE-PROTEIN KINASE NEKL-3"/>
    <property type="match status" value="1"/>
</dbReference>
<feature type="compositionally biased region" description="Basic residues" evidence="7">
    <location>
        <begin position="406"/>
        <end position="415"/>
    </location>
</feature>
<dbReference type="EC" id="2.7.11.1" evidence="1"/>
<feature type="compositionally biased region" description="Basic and acidic residues" evidence="7">
    <location>
        <begin position="393"/>
        <end position="405"/>
    </location>
</feature>
<evidence type="ECO:0000256" key="2">
    <source>
        <dbReference type="ARBA" id="ARBA00022527"/>
    </source>
</evidence>
<keyword evidence="8" id="KW-0812">Transmembrane</keyword>
<feature type="transmembrane region" description="Helical" evidence="8">
    <location>
        <begin position="421"/>
        <end position="445"/>
    </location>
</feature>
<keyword evidence="11" id="KW-1185">Reference proteome</keyword>
<keyword evidence="8" id="KW-1133">Transmembrane helix</keyword>
<dbReference type="STRING" id="1619308.B5808_15570"/>
<dbReference type="InterPro" id="IPR000719">
    <property type="entry name" value="Prot_kinase_dom"/>
</dbReference>
<name>A0A1X9LMN7_9MICO</name>
<feature type="domain" description="Protein kinase" evidence="9">
    <location>
        <begin position="13"/>
        <end position="314"/>
    </location>
</feature>
<keyword evidence="3" id="KW-0808">Transferase</keyword>
<dbReference type="Gene3D" id="1.10.510.10">
    <property type="entry name" value="Transferase(Phosphotransferase) domain 1"/>
    <property type="match status" value="1"/>
</dbReference>
<feature type="region of interest" description="Disordered" evidence="7">
    <location>
        <begin position="356"/>
        <end position="375"/>
    </location>
</feature>
<reference evidence="10 11" key="1">
    <citation type="submission" date="2017-04" db="EMBL/GenBank/DDBJ databases">
        <authorList>
            <person name="Afonso C.L."/>
            <person name="Miller P.J."/>
            <person name="Scott M.A."/>
            <person name="Spackman E."/>
            <person name="Goraichik I."/>
            <person name="Dimitrov K.M."/>
            <person name="Suarez D.L."/>
            <person name="Swayne D.E."/>
        </authorList>
    </citation>
    <scope>NUCLEOTIDE SEQUENCE [LARGE SCALE GENOMIC DNA]</scope>
    <source>
        <strain evidence="11">XA(T)</strain>
    </source>
</reference>
<dbReference type="AlphaFoldDB" id="A0A1X9LMN7"/>
<keyword evidence="5" id="KW-0418">Kinase</keyword>